<dbReference type="RefSeq" id="WP_200521530.1">
    <property type="nucleotide sequence ID" value="NZ_JAEHNZ010000001.1"/>
</dbReference>
<evidence type="ECO:0000313" key="1">
    <source>
        <dbReference type="EMBL" id="MBK0395445.1"/>
    </source>
</evidence>
<comment type="caution">
    <text evidence="1">The sequence shown here is derived from an EMBL/GenBank/DDBJ whole genome shotgun (WGS) entry which is preliminary data.</text>
</comment>
<organism evidence="1 2">
    <name type="scientific">Kingella bonacorsii</name>
    <dbReference type="NCBI Taxonomy" id="2796361"/>
    <lineage>
        <taxon>Bacteria</taxon>
        <taxon>Pseudomonadati</taxon>
        <taxon>Pseudomonadota</taxon>
        <taxon>Betaproteobacteria</taxon>
        <taxon>Neisseriales</taxon>
        <taxon>Neisseriaceae</taxon>
        <taxon>Kingella</taxon>
    </lineage>
</organism>
<dbReference type="Proteomes" id="UP000614058">
    <property type="component" value="Unassembled WGS sequence"/>
</dbReference>
<keyword evidence="2" id="KW-1185">Reference proteome</keyword>
<proteinExistence type="predicted"/>
<reference evidence="1 2" key="1">
    <citation type="journal article" date="2021" name="Pathogens">
        <title>Isolation and Characterization of Kingella bonacorsii sp. nov., A Novel Kingella Species Detected in a Stable Periodontitis Subject.</title>
        <authorList>
            <person name="Antezack A."/>
            <person name="Boxberger M."/>
            <person name="Rolland C."/>
            <person name="Monnet-Corti V."/>
            <person name="La Scola B."/>
        </authorList>
    </citation>
    <scope>NUCLEOTIDE SEQUENCE [LARGE SCALE GENOMIC DNA]</scope>
    <source>
        <strain evidence="1 2">Marseille-Q4569</strain>
    </source>
</reference>
<dbReference type="InterPro" id="IPR027961">
    <property type="entry name" value="DUF4442"/>
</dbReference>
<dbReference type="EMBL" id="JAEHNZ010000001">
    <property type="protein sequence ID" value="MBK0395445.1"/>
    <property type="molecule type" value="Genomic_DNA"/>
</dbReference>
<name>A0ABS1BQ89_9NEIS</name>
<dbReference type="Pfam" id="PF14539">
    <property type="entry name" value="DUF4442"/>
    <property type="match status" value="1"/>
</dbReference>
<dbReference type="SUPFAM" id="SSF54637">
    <property type="entry name" value="Thioesterase/thiol ester dehydrase-isomerase"/>
    <property type="match status" value="1"/>
</dbReference>
<gene>
    <name evidence="1" type="ORF">JDW22_02295</name>
</gene>
<sequence>MAALPRKLPKSAATLRRRMNLWAPLRYSGIVVTHISPDFTHLRAKLRNLPYTRNMNGSQFGGSLLSITDPIYSVMLLGALGDNYYVWDKSAAIDFIKPGFGEVYLDCKLNYDDVERIRAATAGGDKYLPEFTVRLFDQNDETIALATRVIYIRLKKELRP</sequence>
<dbReference type="InterPro" id="IPR029069">
    <property type="entry name" value="HotDog_dom_sf"/>
</dbReference>
<accession>A0ABS1BQ89</accession>
<dbReference type="Gene3D" id="3.10.129.10">
    <property type="entry name" value="Hotdog Thioesterase"/>
    <property type="match status" value="1"/>
</dbReference>
<evidence type="ECO:0000313" key="2">
    <source>
        <dbReference type="Proteomes" id="UP000614058"/>
    </source>
</evidence>
<protein>
    <submittedName>
        <fullName evidence="1">DUF4442 domain-containing protein</fullName>
    </submittedName>
</protein>